<keyword evidence="2" id="KW-1185">Reference proteome</keyword>
<dbReference type="InterPro" id="IPR029063">
    <property type="entry name" value="SAM-dependent_MTases_sf"/>
</dbReference>
<proteinExistence type="predicted"/>
<dbReference type="Gene3D" id="3.40.50.150">
    <property type="entry name" value="Vaccinia Virus protein VP39"/>
    <property type="match status" value="1"/>
</dbReference>
<dbReference type="RefSeq" id="WP_147902956.1">
    <property type="nucleotide sequence ID" value="NZ_BAAAGC010000002.1"/>
</dbReference>
<dbReference type="OrthoDB" id="5763385at2"/>
<evidence type="ECO:0000313" key="2">
    <source>
        <dbReference type="Proteomes" id="UP000321814"/>
    </source>
</evidence>
<protein>
    <recommendedName>
        <fullName evidence="3">Spermidine synthase</fullName>
    </recommendedName>
</protein>
<comment type="caution">
    <text evidence="1">The sequence shown here is derived from an EMBL/GenBank/DDBJ whole genome shotgun (WGS) entry which is preliminary data.</text>
</comment>
<dbReference type="Proteomes" id="UP000321814">
    <property type="component" value="Unassembled WGS sequence"/>
</dbReference>
<dbReference type="EMBL" id="VRLR01000001">
    <property type="protein sequence ID" value="TXK83054.1"/>
    <property type="molecule type" value="Genomic_DNA"/>
</dbReference>
<dbReference type="AlphaFoldDB" id="A0A5C8M3K0"/>
<organism evidence="1 2">
    <name type="scientific">Rheinheimera tangshanensis</name>
    <dbReference type="NCBI Taxonomy" id="400153"/>
    <lineage>
        <taxon>Bacteria</taxon>
        <taxon>Pseudomonadati</taxon>
        <taxon>Pseudomonadota</taxon>
        <taxon>Gammaproteobacteria</taxon>
        <taxon>Chromatiales</taxon>
        <taxon>Chromatiaceae</taxon>
        <taxon>Rheinheimera</taxon>
    </lineage>
</organism>
<accession>A0A5C8M3K0</accession>
<name>A0A5C8M3K0_9GAMM</name>
<sequence length="205" mass="23614">MEQKAEVIQQLVWFKSGPPRLELTEEGPFLCLYLDGIMQSKMNQLAPAATLSAHLEPVLYSLQRLKPDAVLQLGLGGGDINRFMTTVLPNTHLLTIELSHEVIDAYQRFFCLKGKEQLLSLAAQDFLQSNQQQWPFVFWDIYPLFEGWQQAMQTLLQQKGTIWINLSQPECQPDLEVLLSDRPYQCIPIKGYFNLLYEIKPLTEK</sequence>
<gene>
    <name evidence="1" type="ORF">FU839_01895</name>
</gene>
<evidence type="ECO:0000313" key="1">
    <source>
        <dbReference type="EMBL" id="TXK83054.1"/>
    </source>
</evidence>
<reference evidence="1 2" key="1">
    <citation type="submission" date="2019-08" db="EMBL/GenBank/DDBJ databases">
        <title>Draft genome analysis of Rheinheimera tangshanensis isolated from the roots of fresh rice plants (Oryza sativa).</title>
        <authorList>
            <person name="Yu Q."/>
            <person name="Qi Y."/>
            <person name="Zhang H."/>
            <person name="Pu J."/>
        </authorList>
    </citation>
    <scope>NUCLEOTIDE SEQUENCE [LARGE SCALE GENOMIC DNA]</scope>
    <source>
        <strain evidence="1 2">JA3-B52</strain>
    </source>
</reference>
<evidence type="ECO:0008006" key="3">
    <source>
        <dbReference type="Google" id="ProtNLM"/>
    </source>
</evidence>
<dbReference type="SUPFAM" id="SSF53335">
    <property type="entry name" value="S-adenosyl-L-methionine-dependent methyltransferases"/>
    <property type="match status" value="1"/>
</dbReference>